<sequence length="460" mass="48468">MNLSRLSLIAIAAALFGGAQVNAQSLRNAPTPAEFPASSYQGRQYVDSKGCVFIRAGVGANVTWVPRVTRDRKALCGFQPSIAKAAPPAVPAAKPATAKVAATAPAPARPVQVVAKPTPKATPPRVVKRTAVAAPTPAPKALRRTVKPAPAPTVARVPARKAPAPKATPRKARAKIIAPPDPSRTACAGTTGVSAAYMVQHKGSPVRCGPQATPHVTYVNRTATPAVQPRIVHRTSAARTTGQAGRATRVAPARIYARQKSSAEGTFVPEGYKPVWEDDRLNLKRAHQTYAGMDQMQVMWTNTVPRRLIDRRSGRDVIHNYPGLQPPYTSFEQQRAAGVTVSTQGRVVPDPVTVRQAAAVKPAAKTAPRATVSTRSAPKQGARAASHRYAQAGIFADASQGKAAAQKIARSGLPARRGTLNRNGRALTLVLAGPFKTQAQLDAGVRKLGGMGFGNVVLRK</sequence>
<evidence type="ECO:0000313" key="5">
    <source>
        <dbReference type="Proteomes" id="UP000198599"/>
    </source>
</evidence>
<gene>
    <name evidence="4" type="ORF">SAMN04487859_12620</name>
</gene>
<organism evidence="4 5">
    <name type="scientific">Roseovarius lutimaris</name>
    <dbReference type="NCBI Taxonomy" id="1005928"/>
    <lineage>
        <taxon>Bacteria</taxon>
        <taxon>Pseudomonadati</taxon>
        <taxon>Pseudomonadota</taxon>
        <taxon>Alphaproteobacteria</taxon>
        <taxon>Rhodobacterales</taxon>
        <taxon>Roseobacteraceae</taxon>
        <taxon>Roseovarius</taxon>
    </lineage>
</organism>
<dbReference type="AlphaFoldDB" id="A0A1I5G8N8"/>
<feature type="compositionally biased region" description="Low complexity" evidence="1">
    <location>
        <begin position="116"/>
        <end position="135"/>
    </location>
</feature>
<protein>
    <submittedName>
        <fullName evidence="4">Sporulation related domain-containing protein</fullName>
    </submittedName>
</protein>
<dbReference type="SUPFAM" id="SSF110997">
    <property type="entry name" value="Sporulation related repeat"/>
    <property type="match status" value="1"/>
</dbReference>
<feature type="domain" description="SPOR" evidence="3">
    <location>
        <begin position="382"/>
        <end position="460"/>
    </location>
</feature>
<accession>A0A1I5G8N8</accession>
<keyword evidence="2" id="KW-0732">Signal</keyword>
<dbReference type="GO" id="GO:0042834">
    <property type="term" value="F:peptidoglycan binding"/>
    <property type="evidence" value="ECO:0007669"/>
    <property type="project" value="InterPro"/>
</dbReference>
<keyword evidence="5" id="KW-1185">Reference proteome</keyword>
<feature type="region of interest" description="Disordered" evidence="1">
    <location>
        <begin position="116"/>
        <end position="172"/>
    </location>
</feature>
<dbReference type="PROSITE" id="PS51724">
    <property type="entry name" value="SPOR"/>
    <property type="match status" value="1"/>
</dbReference>
<dbReference type="EMBL" id="FOVP01000026">
    <property type="protein sequence ID" value="SFO32252.1"/>
    <property type="molecule type" value="Genomic_DNA"/>
</dbReference>
<reference evidence="5" key="1">
    <citation type="submission" date="2016-10" db="EMBL/GenBank/DDBJ databases">
        <authorList>
            <person name="Varghese N."/>
            <person name="Submissions S."/>
        </authorList>
    </citation>
    <scope>NUCLEOTIDE SEQUENCE [LARGE SCALE GENOMIC DNA]</scope>
    <source>
        <strain evidence="5">DSM 28463</strain>
    </source>
</reference>
<evidence type="ECO:0000256" key="2">
    <source>
        <dbReference type="SAM" id="SignalP"/>
    </source>
</evidence>
<dbReference type="STRING" id="1005928.SAMN04487859_12620"/>
<dbReference type="RefSeq" id="WP_092841918.1">
    <property type="nucleotide sequence ID" value="NZ_FOVP01000026.1"/>
</dbReference>
<evidence type="ECO:0000259" key="3">
    <source>
        <dbReference type="PROSITE" id="PS51724"/>
    </source>
</evidence>
<feature type="signal peptide" evidence="2">
    <location>
        <begin position="1"/>
        <end position="23"/>
    </location>
</feature>
<dbReference type="InterPro" id="IPR007730">
    <property type="entry name" value="SPOR-like_dom"/>
</dbReference>
<dbReference type="Proteomes" id="UP000198599">
    <property type="component" value="Unassembled WGS sequence"/>
</dbReference>
<dbReference type="Pfam" id="PF05036">
    <property type="entry name" value="SPOR"/>
    <property type="match status" value="1"/>
</dbReference>
<feature type="chain" id="PRO_5011493437" evidence="2">
    <location>
        <begin position="24"/>
        <end position="460"/>
    </location>
</feature>
<dbReference type="InterPro" id="IPR036680">
    <property type="entry name" value="SPOR-like_sf"/>
</dbReference>
<feature type="compositionally biased region" description="Low complexity" evidence="1">
    <location>
        <begin position="152"/>
        <end position="167"/>
    </location>
</feature>
<evidence type="ECO:0000256" key="1">
    <source>
        <dbReference type="SAM" id="MobiDB-lite"/>
    </source>
</evidence>
<name>A0A1I5G8N8_9RHOB</name>
<proteinExistence type="predicted"/>
<evidence type="ECO:0000313" key="4">
    <source>
        <dbReference type="EMBL" id="SFO32252.1"/>
    </source>
</evidence>
<dbReference type="OrthoDB" id="7843142at2"/>
<dbReference type="Gene3D" id="3.30.70.1070">
    <property type="entry name" value="Sporulation related repeat"/>
    <property type="match status" value="1"/>
</dbReference>